<sequence>MATQNGTRWSGESVGLAFSRLALGIIFVVSGIGKVFAMGPKASGIDAFAGTLAQLGVPLPTVAAWGIGVLELVGGGLLLIGLFTRLVAALLAVDMAVATVLVHLPNGFVVSDGGYEYTLVLTLSALGLALSGPGVLSVRRALAGARSSASQ</sequence>
<evidence type="ECO:0000313" key="7">
    <source>
        <dbReference type="EMBL" id="EMA53635.1"/>
    </source>
</evidence>
<keyword evidence="3 6" id="KW-0812">Transmembrane</keyword>
<evidence type="ECO:0000256" key="3">
    <source>
        <dbReference type="ARBA" id="ARBA00022692"/>
    </source>
</evidence>
<dbReference type="Proteomes" id="UP000011625">
    <property type="component" value="Unassembled WGS sequence"/>
</dbReference>
<evidence type="ECO:0000256" key="2">
    <source>
        <dbReference type="ARBA" id="ARBA00022475"/>
    </source>
</evidence>
<keyword evidence="4 6" id="KW-1133">Transmembrane helix</keyword>
<keyword evidence="5 6" id="KW-0472">Membrane</keyword>
<evidence type="ECO:0000256" key="5">
    <source>
        <dbReference type="ARBA" id="ARBA00023136"/>
    </source>
</evidence>
<dbReference type="Pfam" id="PF07681">
    <property type="entry name" value="DoxX"/>
    <property type="match status" value="1"/>
</dbReference>
<evidence type="ECO:0000256" key="4">
    <source>
        <dbReference type="ARBA" id="ARBA00022989"/>
    </source>
</evidence>
<dbReference type="InterPro" id="IPR051907">
    <property type="entry name" value="DoxX-like_oxidoreductase"/>
</dbReference>
<feature type="transmembrane region" description="Helical" evidence="6">
    <location>
        <begin position="86"/>
        <end position="105"/>
    </location>
</feature>
<protein>
    <submittedName>
        <fullName evidence="7">DoxX family protein</fullName>
    </submittedName>
</protein>
<organism evidence="7 8">
    <name type="scientific">Halococcus salifodinae DSM 8989</name>
    <dbReference type="NCBI Taxonomy" id="1227456"/>
    <lineage>
        <taxon>Archaea</taxon>
        <taxon>Methanobacteriati</taxon>
        <taxon>Methanobacteriota</taxon>
        <taxon>Stenosarchaea group</taxon>
        <taxon>Halobacteria</taxon>
        <taxon>Halobacteriales</taxon>
        <taxon>Halococcaceae</taxon>
        <taxon>Halococcus</taxon>
    </lineage>
</organism>
<evidence type="ECO:0000256" key="6">
    <source>
        <dbReference type="SAM" id="Phobius"/>
    </source>
</evidence>
<feature type="transmembrane region" description="Helical" evidence="6">
    <location>
        <begin position="117"/>
        <end position="138"/>
    </location>
</feature>
<accession>M0NAF7</accession>
<dbReference type="PANTHER" id="PTHR33452:SF1">
    <property type="entry name" value="INNER MEMBRANE PROTEIN YPHA-RELATED"/>
    <property type="match status" value="1"/>
</dbReference>
<dbReference type="OrthoDB" id="201096at2157"/>
<evidence type="ECO:0000313" key="8">
    <source>
        <dbReference type="Proteomes" id="UP000011625"/>
    </source>
</evidence>
<dbReference type="InterPro" id="IPR032808">
    <property type="entry name" value="DoxX"/>
</dbReference>
<dbReference type="PANTHER" id="PTHR33452">
    <property type="entry name" value="OXIDOREDUCTASE CATD-RELATED"/>
    <property type="match status" value="1"/>
</dbReference>
<feature type="transmembrane region" description="Helical" evidence="6">
    <location>
        <begin position="21"/>
        <end position="39"/>
    </location>
</feature>
<name>M0NAF7_9EURY</name>
<dbReference type="EMBL" id="AOME01000050">
    <property type="protein sequence ID" value="EMA53635.1"/>
    <property type="molecule type" value="Genomic_DNA"/>
</dbReference>
<dbReference type="RefSeq" id="WP_005041848.1">
    <property type="nucleotide sequence ID" value="NZ_AOME01000050.1"/>
</dbReference>
<comment type="subcellular location">
    <subcellularLocation>
        <location evidence="1">Cell membrane</location>
        <topology evidence="1">Multi-pass membrane protein</topology>
    </subcellularLocation>
</comment>
<proteinExistence type="predicted"/>
<feature type="transmembrane region" description="Helical" evidence="6">
    <location>
        <begin position="59"/>
        <end position="79"/>
    </location>
</feature>
<comment type="caution">
    <text evidence="7">The sequence shown here is derived from an EMBL/GenBank/DDBJ whole genome shotgun (WGS) entry which is preliminary data.</text>
</comment>
<keyword evidence="8" id="KW-1185">Reference proteome</keyword>
<reference evidence="7 8" key="1">
    <citation type="journal article" date="2014" name="PLoS Genet.">
        <title>Phylogenetically driven sequencing of extremely halophilic archaea reveals strategies for static and dynamic osmo-response.</title>
        <authorList>
            <person name="Becker E.A."/>
            <person name="Seitzer P.M."/>
            <person name="Tritt A."/>
            <person name="Larsen D."/>
            <person name="Krusor M."/>
            <person name="Yao A.I."/>
            <person name="Wu D."/>
            <person name="Madern D."/>
            <person name="Eisen J.A."/>
            <person name="Darling A.E."/>
            <person name="Facciotti M.T."/>
        </authorList>
    </citation>
    <scope>NUCLEOTIDE SEQUENCE [LARGE SCALE GENOMIC DNA]</scope>
    <source>
        <strain evidence="7 8">DSM 8989</strain>
    </source>
</reference>
<evidence type="ECO:0000256" key="1">
    <source>
        <dbReference type="ARBA" id="ARBA00004651"/>
    </source>
</evidence>
<dbReference type="GO" id="GO:0005886">
    <property type="term" value="C:plasma membrane"/>
    <property type="evidence" value="ECO:0007669"/>
    <property type="project" value="UniProtKB-SubCell"/>
</dbReference>
<keyword evidence="2" id="KW-1003">Cell membrane</keyword>
<dbReference type="STRING" id="1227456.C450_06987"/>
<dbReference type="AlphaFoldDB" id="M0NAF7"/>
<gene>
    <name evidence="7" type="ORF">C450_06987</name>
</gene>